<comment type="caution">
    <text evidence="1">The sequence shown here is derived from an EMBL/GenBank/DDBJ whole genome shotgun (WGS) entry which is preliminary data.</text>
</comment>
<protein>
    <recommendedName>
        <fullName evidence="3">Transcription factor domain-containing protein</fullName>
    </recommendedName>
</protein>
<evidence type="ECO:0008006" key="3">
    <source>
        <dbReference type="Google" id="ProtNLM"/>
    </source>
</evidence>
<name>A0AAN7WFH1_9PEZI</name>
<sequence>MFHASIPQRDASEQFVEDPIEAAGALDGPVRSAISPQSMLENHTLELRLMYEWTAHVAGLLAPAPESAFWRDRATLIAMGHRPLLNAIFALSALRVAMDATSVSENASLRNSALLYFRQAERSVHEDLQSATDKSIEAVYLASVLLSFFALASLAGSADLPRSDLDLWLQTSNMVQSGRSRLFELRGTEIPHLLNMPYGNTSLTEERQSYDKDCGKPFVHLLAFAAEHENMTAGDEEVYIALLGCLSVLFHVVNDRVDSPVRVCQRLAAVPSTLPARLSTLVAAKTPRALVMLAHAIALMQLVEHEVTWLRGVANRQVRQIYENIPLAWKERMSWPMMIVEGNIRTLTTGVEHGEHIVVAMLCAPDVAEGEYCGASLAA</sequence>
<gene>
    <name evidence="1" type="ORF">LTR97_002717</name>
</gene>
<dbReference type="PANTHER" id="PTHR47657:SF14">
    <property type="entry name" value="ZN(2)-C6 FUNGAL-TYPE DOMAIN-CONTAINING PROTEIN"/>
    <property type="match status" value="1"/>
</dbReference>
<dbReference type="Proteomes" id="UP001310594">
    <property type="component" value="Unassembled WGS sequence"/>
</dbReference>
<organism evidence="1 2">
    <name type="scientific">Elasticomyces elasticus</name>
    <dbReference type="NCBI Taxonomy" id="574655"/>
    <lineage>
        <taxon>Eukaryota</taxon>
        <taxon>Fungi</taxon>
        <taxon>Dikarya</taxon>
        <taxon>Ascomycota</taxon>
        <taxon>Pezizomycotina</taxon>
        <taxon>Dothideomycetes</taxon>
        <taxon>Dothideomycetidae</taxon>
        <taxon>Mycosphaerellales</taxon>
        <taxon>Teratosphaeriaceae</taxon>
        <taxon>Elasticomyces</taxon>
    </lineage>
</organism>
<dbReference type="GO" id="GO:0000981">
    <property type="term" value="F:DNA-binding transcription factor activity, RNA polymerase II-specific"/>
    <property type="evidence" value="ECO:0007669"/>
    <property type="project" value="TreeGrafter"/>
</dbReference>
<proteinExistence type="predicted"/>
<reference evidence="1" key="1">
    <citation type="submission" date="2023-08" db="EMBL/GenBank/DDBJ databases">
        <title>Black Yeasts Isolated from many extreme environments.</title>
        <authorList>
            <person name="Coleine C."/>
            <person name="Stajich J.E."/>
            <person name="Selbmann L."/>
        </authorList>
    </citation>
    <scope>NUCLEOTIDE SEQUENCE</scope>
    <source>
        <strain evidence="1">CCFEE 5810</strain>
    </source>
</reference>
<dbReference type="AlphaFoldDB" id="A0AAN7WFH1"/>
<dbReference type="InterPro" id="IPR052400">
    <property type="entry name" value="Zn2-C6_fungal_TF"/>
</dbReference>
<dbReference type="PANTHER" id="PTHR47657">
    <property type="entry name" value="STEROL REGULATORY ELEMENT-BINDING PROTEIN ECM22"/>
    <property type="match status" value="1"/>
</dbReference>
<accession>A0AAN7WFH1</accession>
<evidence type="ECO:0000313" key="2">
    <source>
        <dbReference type="Proteomes" id="UP001310594"/>
    </source>
</evidence>
<evidence type="ECO:0000313" key="1">
    <source>
        <dbReference type="EMBL" id="KAK5703704.1"/>
    </source>
</evidence>
<dbReference type="EMBL" id="JAVRQU010000004">
    <property type="protein sequence ID" value="KAK5703704.1"/>
    <property type="molecule type" value="Genomic_DNA"/>
</dbReference>